<protein>
    <recommendedName>
        <fullName evidence="8">Methyltransferase</fullName>
    </recommendedName>
</protein>
<dbReference type="GO" id="GO:0006629">
    <property type="term" value="P:lipid metabolic process"/>
    <property type="evidence" value="ECO:0007669"/>
    <property type="project" value="UniProtKB-KW"/>
</dbReference>
<dbReference type="PANTHER" id="PTHR43667:SF1">
    <property type="entry name" value="CYCLOPROPANE-FATTY-ACYL-PHOSPHOLIPID SYNTHASE"/>
    <property type="match status" value="1"/>
</dbReference>
<dbReference type="KEGG" id="ala:BFG52_01105"/>
<evidence type="ECO:0008006" key="8">
    <source>
        <dbReference type="Google" id="ProtNLM"/>
    </source>
</evidence>
<dbReference type="EMBL" id="CP016895">
    <property type="protein sequence ID" value="AOA59819.1"/>
    <property type="molecule type" value="Genomic_DNA"/>
</dbReference>
<dbReference type="PANTHER" id="PTHR43667">
    <property type="entry name" value="CYCLOPROPANE-FATTY-ACYL-PHOSPHOLIPID SYNTHASE"/>
    <property type="match status" value="1"/>
</dbReference>
<sequence>MMVMRLLQQAAQHKFAIDTAYLGDDAVLAWSNLGYWHGSDLSYVQACQQLADRLAQALQLGPNDHVLDLGCGFGASLQHWQQHYAVQQISAVELQAACTQRIKQVLQHKVSVYQHSFLELAHLPIKADVVLSIDAAYHYDLNDFISAVKTVLAPQGRIGFHYLLRTAAWQNCSAWQRQQYRYLLKAAAVDLAHLPDAAQLRQCLQQHQLQHIEMQSCGREVLAGFANYAKQQAQMQKQSASSIWAQLKINMTAKLCHKLYTDGLIDYVQVTARAG</sequence>
<evidence type="ECO:0000313" key="6">
    <source>
        <dbReference type="EMBL" id="AOA59819.1"/>
    </source>
</evidence>
<keyword evidence="3" id="KW-0808">Transferase</keyword>
<evidence type="ECO:0000256" key="4">
    <source>
        <dbReference type="ARBA" id="ARBA00022691"/>
    </source>
</evidence>
<dbReference type="GO" id="GO:0032259">
    <property type="term" value="P:methylation"/>
    <property type="evidence" value="ECO:0007669"/>
    <property type="project" value="UniProtKB-KW"/>
</dbReference>
<keyword evidence="5" id="KW-0443">Lipid metabolism</keyword>
<dbReference type="STRING" id="1789224.BFG52_01105"/>
<keyword evidence="4" id="KW-0949">S-adenosyl-L-methionine</keyword>
<organism evidence="6 7">
    <name type="scientific">Acinetobacter larvae</name>
    <dbReference type="NCBI Taxonomy" id="1789224"/>
    <lineage>
        <taxon>Bacteria</taxon>
        <taxon>Pseudomonadati</taxon>
        <taxon>Pseudomonadota</taxon>
        <taxon>Gammaproteobacteria</taxon>
        <taxon>Moraxellales</taxon>
        <taxon>Moraxellaceae</taxon>
        <taxon>Acinetobacter</taxon>
    </lineage>
</organism>
<reference evidence="6 7" key="1">
    <citation type="submission" date="2016-08" db="EMBL/GenBank/DDBJ databases">
        <authorList>
            <person name="Seilhamer J.J."/>
        </authorList>
    </citation>
    <scope>NUCLEOTIDE SEQUENCE [LARGE SCALE GENOMIC DNA]</scope>
    <source>
        <strain evidence="6 7">BRTC-1</strain>
    </source>
</reference>
<keyword evidence="7" id="KW-1185">Reference proteome</keyword>
<accession>A0A1B2M3R9</accession>
<dbReference type="GO" id="GO:0008168">
    <property type="term" value="F:methyltransferase activity"/>
    <property type="evidence" value="ECO:0007669"/>
    <property type="project" value="UniProtKB-KW"/>
</dbReference>
<dbReference type="Pfam" id="PF02353">
    <property type="entry name" value="CMAS"/>
    <property type="match status" value="1"/>
</dbReference>
<dbReference type="SUPFAM" id="SSF53335">
    <property type="entry name" value="S-adenosyl-L-methionine-dependent methyltransferases"/>
    <property type="match status" value="1"/>
</dbReference>
<evidence type="ECO:0000256" key="2">
    <source>
        <dbReference type="ARBA" id="ARBA00022603"/>
    </source>
</evidence>
<dbReference type="Gene3D" id="3.40.50.150">
    <property type="entry name" value="Vaccinia Virus protein VP39"/>
    <property type="match status" value="1"/>
</dbReference>
<dbReference type="OrthoDB" id="6710536at2"/>
<evidence type="ECO:0000256" key="1">
    <source>
        <dbReference type="ARBA" id="ARBA00010815"/>
    </source>
</evidence>
<evidence type="ECO:0000256" key="5">
    <source>
        <dbReference type="ARBA" id="ARBA00023098"/>
    </source>
</evidence>
<dbReference type="AlphaFoldDB" id="A0A1B2M3R9"/>
<dbReference type="InterPro" id="IPR029063">
    <property type="entry name" value="SAM-dependent_MTases_sf"/>
</dbReference>
<dbReference type="RefSeq" id="WP_067558984.1">
    <property type="nucleotide sequence ID" value="NZ_CP016895.1"/>
</dbReference>
<dbReference type="Proteomes" id="UP000093391">
    <property type="component" value="Chromosome"/>
</dbReference>
<evidence type="ECO:0000313" key="7">
    <source>
        <dbReference type="Proteomes" id="UP000093391"/>
    </source>
</evidence>
<dbReference type="CDD" id="cd02440">
    <property type="entry name" value="AdoMet_MTases"/>
    <property type="match status" value="1"/>
</dbReference>
<name>A0A1B2M3R9_9GAMM</name>
<keyword evidence="2" id="KW-0489">Methyltransferase</keyword>
<evidence type="ECO:0000256" key="3">
    <source>
        <dbReference type="ARBA" id="ARBA00022679"/>
    </source>
</evidence>
<dbReference type="InterPro" id="IPR050723">
    <property type="entry name" value="CFA/CMAS"/>
</dbReference>
<proteinExistence type="inferred from homology"/>
<comment type="similarity">
    <text evidence="1">Belongs to the CFA/CMAS family.</text>
</comment>
<gene>
    <name evidence="6" type="ORF">BFG52_01105</name>
</gene>